<dbReference type="NCBIfam" id="NF000582">
    <property type="entry name" value="PRK00006.1"/>
    <property type="match status" value="1"/>
</dbReference>
<comment type="similarity">
    <text evidence="3 10">Belongs to the thioester dehydratase family. FabZ subfamily.</text>
</comment>
<dbReference type="InterPro" id="IPR029069">
    <property type="entry name" value="HotDog_dom_sf"/>
</dbReference>
<keyword evidence="8 10" id="KW-0456">Lyase</keyword>
<comment type="catalytic activity">
    <reaction evidence="1 10">
        <text>a (3R)-hydroxyacyl-[ACP] = a (2E)-enoyl-[ACP] + H2O</text>
        <dbReference type="Rhea" id="RHEA:13097"/>
        <dbReference type="Rhea" id="RHEA-COMP:9925"/>
        <dbReference type="Rhea" id="RHEA-COMP:9945"/>
        <dbReference type="ChEBI" id="CHEBI:15377"/>
        <dbReference type="ChEBI" id="CHEBI:78784"/>
        <dbReference type="ChEBI" id="CHEBI:78827"/>
        <dbReference type="EC" id="4.2.1.59"/>
    </reaction>
</comment>
<dbReference type="FunFam" id="3.10.129.10:FF:000001">
    <property type="entry name" value="3-hydroxyacyl-[acyl-carrier-protein] dehydratase FabZ"/>
    <property type="match status" value="1"/>
</dbReference>
<proteinExistence type="inferred from homology"/>
<dbReference type="PATRIC" id="fig|1461583.4.peg.1009"/>
<dbReference type="GO" id="GO:0019171">
    <property type="term" value="F:(3R)-hydroxyacyl-[acyl-carrier-protein] dehydratase activity"/>
    <property type="evidence" value="ECO:0007669"/>
    <property type="project" value="UniProtKB-EC"/>
</dbReference>
<evidence type="ECO:0000256" key="10">
    <source>
        <dbReference type="HAMAP-Rule" id="MF_00406"/>
    </source>
</evidence>
<dbReference type="GO" id="GO:0006633">
    <property type="term" value="P:fatty acid biosynthetic process"/>
    <property type="evidence" value="ECO:0007669"/>
    <property type="project" value="UniProtKB-UniRule"/>
</dbReference>
<organism evidence="11">
    <name type="scientific">Metalysinibacillus saudimassiliensis</name>
    <dbReference type="NCBI Taxonomy" id="1461583"/>
    <lineage>
        <taxon>Bacteria</taxon>
        <taxon>Bacillati</taxon>
        <taxon>Bacillota</taxon>
        <taxon>Bacilli</taxon>
        <taxon>Bacillales</taxon>
        <taxon>Caryophanaceae</taxon>
        <taxon>Metalysinibacillus</taxon>
    </lineage>
</organism>
<dbReference type="GO" id="GO:0009245">
    <property type="term" value="P:lipid A biosynthetic process"/>
    <property type="evidence" value="ECO:0007669"/>
    <property type="project" value="UniProtKB-UniRule"/>
</dbReference>
<dbReference type="PANTHER" id="PTHR30272">
    <property type="entry name" value="3-HYDROXYACYL-[ACYL-CARRIER-PROTEIN] DEHYDRATASE"/>
    <property type="match status" value="1"/>
</dbReference>
<dbReference type="GO" id="GO:0005737">
    <property type="term" value="C:cytoplasm"/>
    <property type="evidence" value="ECO:0007669"/>
    <property type="project" value="UniProtKB-SubCell"/>
</dbReference>
<gene>
    <name evidence="10 11" type="primary">fabZ</name>
    <name evidence="11" type="ORF">BN1050_01048</name>
</gene>
<dbReference type="PANTHER" id="PTHR30272:SF1">
    <property type="entry name" value="3-HYDROXYACYL-[ACYL-CARRIER-PROTEIN] DEHYDRATASE"/>
    <property type="match status" value="1"/>
</dbReference>
<dbReference type="EMBL" id="LN483074">
    <property type="protein sequence ID" value="CEA01858.1"/>
    <property type="molecule type" value="Genomic_DNA"/>
</dbReference>
<keyword evidence="6 10" id="KW-0441">Lipid A biosynthesis</keyword>
<comment type="function">
    <text evidence="9 10">Involved in unsaturated fatty acids biosynthesis. Catalyzes the dehydration of short chain beta-hydroxyacyl-ACPs and long chain saturated and unsaturated beta-hydroxyacyl-ACPs.</text>
</comment>
<evidence type="ECO:0000256" key="2">
    <source>
        <dbReference type="ARBA" id="ARBA00004496"/>
    </source>
</evidence>
<dbReference type="InterPro" id="IPR010084">
    <property type="entry name" value="FabZ"/>
</dbReference>
<dbReference type="AlphaFoldDB" id="A0A078M2Y5"/>
<dbReference type="Pfam" id="PF07977">
    <property type="entry name" value="FabA"/>
    <property type="match status" value="1"/>
</dbReference>
<dbReference type="EC" id="4.2.1.59" evidence="10"/>
<dbReference type="HAMAP" id="MF_00406">
    <property type="entry name" value="FabZ"/>
    <property type="match status" value="1"/>
</dbReference>
<feature type="active site" evidence="10">
    <location>
        <position position="46"/>
    </location>
</feature>
<evidence type="ECO:0000256" key="3">
    <source>
        <dbReference type="ARBA" id="ARBA00009174"/>
    </source>
</evidence>
<keyword evidence="5 10" id="KW-0444">Lipid biosynthesis</keyword>
<dbReference type="HOGENOM" id="CLU_078912_3_0_9"/>
<dbReference type="GO" id="GO:0016020">
    <property type="term" value="C:membrane"/>
    <property type="evidence" value="ECO:0007669"/>
    <property type="project" value="GOC"/>
</dbReference>
<evidence type="ECO:0000256" key="1">
    <source>
        <dbReference type="ARBA" id="ARBA00001055"/>
    </source>
</evidence>
<evidence type="ECO:0000256" key="9">
    <source>
        <dbReference type="ARBA" id="ARBA00025049"/>
    </source>
</evidence>
<evidence type="ECO:0000256" key="6">
    <source>
        <dbReference type="ARBA" id="ARBA00022556"/>
    </source>
</evidence>
<accession>A0A078M2Y5</accession>
<evidence type="ECO:0000256" key="8">
    <source>
        <dbReference type="ARBA" id="ARBA00023239"/>
    </source>
</evidence>
<keyword evidence="7 10" id="KW-0443">Lipid metabolism</keyword>
<dbReference type="Gene3D" id="3.10.129.10">
    <property type="entry name" value="Hotdog Thioesterase"/>
    <property type="match status" value="1"/>
</dbReference>
<evidence type="ECO:0000256" key="5">
    <source>
        <dbReference type="ARBA" id="ARBA00022516"/>
    </source>
</evidence>
<reference evidence="11" key="1">
    <citation type="submission" date="2014-07" db="EMBL/GenBank/DDBJ databases">
        <authorList>
            <person name="Urmite Genomes Urmite Genomes"/>
        </authorList>
    </citation>
    <scope>NUCLEOTIDE SEQUENCE</scope>
    <source>
        <strain evidence="11">13S34_air</strain>
    </source>
</reference>
<keyword evidence="4 10" id="KW-0963">Cytoplasm</keyword>
<evidence type="ECO:0000256" key="7">
    <source>
        <dbReference type="ARBA" id="ARBA00023098"/>
    </source>
</evidence>
<evidence type="ECO:0000313" key="11">
    <source>
        <dbReference type="EMBL" id="CEA01858.1"/>
    </source>
</evidence>
<name>A0A078M2Y5_9BACL</name>
<protein>
    <recommendedName>
        <fullName evidence="10">3-hydroxyacyl-[acyl-carrier-protein] dehydratase FabZ</fullName>
        <ecNumber evidence="10">4.2.1.59</ecNumber>
    </recommendedName>
    <alternativeName>
        <fullName evidence="10">(3R)-hydroxymyristoyl-[acyl-carrier-protein] dehydratase</fullName>
        <shortName evidence="10">(3R)-hydroxymyristoyl-ACP dehydrase</shortName>
    </alternativeName>
    <alternativeName>
        <fullName evidence="10">Beta-hydroxyacyl-ACP dehydratase</fullName>
    </alternativeName>
</protein>
<sequence length="144" mass="15999">MNVEEIQKILPHRYPFLLVDRMLEVEEKRAVGIKNVTINEQFFQGHFPGYPVMPGVLIIEALAQVGGVALLSSPQFKNRLAFLTGVDNCRIKRQVVPGDQLRLEVEFTRLRGSMGKGHAVATVEGEIVCETDILFAIGPEQPTA</sequence>
<evidence type="ECO:0000256" key="4">
    <source>
        <dbReference type="ARBA" id="ARBA00022490"/>
    </source>
</evidence>
<comment type="subcellular location">
    <subcellularLocation>
        <location evidence="2 10">Cytoplasm</location>
    </subcellularLocation>
</comment>
<dbReference type="NCBIfam" id="TIGR01750">
    <property type="entry name" value="fabZ"/>
    <property type="match status" value="1"/>
</dbReference>
<dbReference type="InterPro" id="IPR013114">
    <property type="entry name" value="FabA_FabZ"/>
</dbReference>
<dbReference type="CDD" id="cd01288">
    <property type="entry name" value="FabZ"/>
    <property type="match status" value="1"/>
</dbReference>
<dbReference type="SUPFAM" id="SSF54637">
    <property type="entry name" value="Thioesterase/thiol ester dehydrase-isomerase"/>
    <property type="match status" value="1"/>
</dbReference>